<gene>
    <name evidence="1" type="ORF">GGX14DRAFT_537785</name>
</gene>
<dbReference type="InterPro" id="IPR051961">
    <property type="entry name" value="Fungal_Metabolite_Diox"/>
</dbReference>
<dbReference type="InterPro" id="IPR008775">
    <property type="entry name" value="Phytyl_CoA_dOase-like"/>
</dbReference>
<dbReference type="Pfam" id="PF05721">
    <property type="entry name" value="PhyH"/>
    <property type="match status" value="1"/>
</dbReference>
<protein>
    <recommendedName>
        <fullName evidence="3">Phytanoyl-CoA dioxygenase family protein</fullName>
    </recommendedName>
</protein>
<dbReference type="PANTHER" id="PTHR37563">
    <property type="entry name" value="PHYTANOYL-COA DIOXYGENASE FAMILY PROTEIN (AFU_ORTHOLOGUE AFUA_2G03330)"/>
    <property type="match status" value="1"/>
</dbReference>
<dbReference type="Gene3D" id="2.60.120.620">
    <property type="entry name" value="q2cbj1_9rhob like domain"/>
    <property type="match status" value="1"/>
</dbReference>
<reference evidence="1" key="1">
    <citation type="submission" date="2023-03" db="EMBL/GenBank/DDBJ databases">
        <title>Massive genome expansion in bonnet fungi (Mycena s.s.) driven by repeated elements and novel gene families across ecological guilds.</title>
        <authorList>
            <consortium name="Lawrence Berkeley National Laboratory"/>
            <person name="Harder C.B."/>
            <person name="Miyauchi S."/>
            <person name="Viragh M."/>
            <person name="Kuo A."/>
            <person name="Thoen E."/>
            <person name="Andreopoulos B."/>
            <person name="Lu D."/>
            <person name="Skrede I."/>
            <person name="Drula E."/>
            <person name="Henrissat B."/>
            <person name="Morin E."/>
            <person name="Kohler A."/>
            <person name="Barry K."/>
            <person name="LaButti K."/>
            <person name="Morin E."/>
            <person name="Salamov A."/>
            <person name="Lipzen A."/>
            <person name="Mereny Z."/>
            <person name="Hegedus B."/>
            <person name="Baldrian P."/>
            <person name="Stursova M."/>
            <person name="Weitz H."/>
            <person name="Taylor A."/>
            <person name="Grigoriev I.V."/>
            <person name="Nagy L.G."/>
            <person name="Martin F."/>
            <person name="Kauserud H."/>
        </authorList>
    </citation>
    <scope>NUCLEOTIDE SEQUENCE</scope>
    <source>
        <strain evidence="1">9144</strain>
    </source>
</reference>
<name>A0AAD6URH4_9AGAR</name>
<sequence length="296" mass="32513">MLSSMSRTCPSNLIFYCTDIRALPAPSIKPSATEMSRGVLTQRNLQKCLEALHHDGPLDRLNERMLKDTAVLAAMGDNGPPVERDTFDPVMFLNPLATNVTSAFLGGQPTLTFLSGNVAMPDLVGDGQPVHSDADFAHPNIPFACVVNVGLVDISPQNGSTELWLGTHTGSGLHVQEGLHGERASGRIRSELLQERTKISPPFQPTIAKGSLVIRDLRLWHAGRPNRTSDPRIMLASIHMAPWYRHRMAIRLPIALRSFIEPKLKAQSLGLAADWVERVNPLDVKFGNAYDFSQVD</sequence>
<comment type="caution">
    <text evidence="1">The sequence shown here is derived from an EMBL/GenBank/DDBJ whole genome shotgun (WGS) entry which is preliminary data.</text>
</comment>
<evidence type="ECO:0008006" key="3">
    <source>
        <dbReference type="Google" id="ProtNLM"/>
    </source>
</evidence>
<accession>A0AAD6URH4</accession>
<evidence type="ECO:0000313" key="1">
    <source>
        <dbReference type="EMBL" id="KAJ7192094.1"/>
    </source>
</evidence>
<evidence type="ECO:0000313" key="2">
    <source>
        <dbReference type="Proteomes" id="UP001219525"/>
    </source>
</evidence>
<dbReference type="SUPFAM" id="SSF51197">
    <property type="entry name" value="Clavaminate synthase-like"/>
    <property type="match status" value="1"/>
</dbReference>
<dbReference type="AlphaFoldDB" id="A0AAD6URH4"/>
<dbReference type="Proteomes" id="UP001219525">
    <property type="component" value="Unassembled WGS sequence"/>
</dbReference>
<dbReference type="EMBL" id="JARJCW010000124">
    <property type="protein sequence ID" value="KAJ7192094.1"/>
    <property type="molecule type" value="Genomic_DNA"/>
</dbReference>
<organism evidence="1 2">
    <name type="scientific">Mycena pura</name>
    <dbReference type="NCBI Taxonomy" id="153505"/>
    <lineage>
        <taxon>Eukaryota</taxon>
        <taxon>Fungi</taxon>
        <taxon>Dikarya</taxon>
        <taxon>Basidiomycota</taxon>
        <taxon>Agaricomycotina</taxon>
        <taxon>Agaricomycetes</taxon>
        <taxon>Agaricomycetidae</taxon>
        <taxon>Agaricales</taxon>
        <taxon>Marasmiineae</taxon>
        <taxon>Mycenaceae</taxon>
        <taxon>Mycena</taxon>
    </lineage>
</organism>
<proteinExistence type="predicted"/>
<dbReference type="PANTHER" id="PTHR37563:SF2">
    <property type="entry name" value="PHYTANOYL-COA DIOXYGENASE FAMILY PROTEIN (AFU_ORTHOLOGUE AFUA_2G03330)"/>
    <property type="match status" value="1"/>
</dbReference>
<keyword evidence="2" id="KW-1185">Reference proteome</keyword>